<keyword evidence="1 2" id="KW-0732">Signal</keyword>
<dbReference type="InterPro" id="IPR050811">
    <property type="entry name" value="Phosphate_ABC_transporter"/>
</dbReference>
<evidence type="ECO:0000313" key="5">
    <source>
        <dbReference type="Proteomes" id="UP000550401"/>
    </source>
</evidence>
<gene>
    <name evidence="4" type="ORF">FHW12_002271</name>
</gene>
<dbReference type="PANTHER" id="PTHR30570:SF6">
    <property type="entry name" value="PHOSPHATE-BINDING PROTEIN PSTS"/>
    <property type="match status" value="1"/>
</dbReference>
<feature type="chain" id="PRO_5032860794" evidence="2">
    <location>
        <begin position="22"/>
        <end position="307"/>
    </location>
</feature>
<dbReference type="Gene3D" id="3.40.190.10">
    <property type="entry name" value="Periplasmic binding protein-like II"/>
    <property type="match status" value="2"/>
</dbReference>
<evidence type="ECO:0000256" key="2">
    <source>
        <dbReference type="SAM" id="SignalP"/>
    </source>
</evidence>
<evidence type="ECO:0000313" key="4">
    <source>
        <dbReference type="EMBL" id="MBA8888047.1"/>
    </source>
</evidence>
<feature type="signal peptide" evidence="2">
    <location>
        <begin position="1"/>
        <end position="21"/>
    </location>
</feature>
<dbReference type="CDD" id="cd13566">
    <property type="entry name" value="PBP2_phosphate"/>
    <property type="match status" value="1"/>
</dbReference>
<evidence type="ECO:0000259" key="3">
    <source>
        <dbReference type="Pfam" id="PF12849"/>
    </source>
</evidence>
<dbReference type="EMBL" id="JACGXL010000003">
    <property type="protein sequence ID" value="MBA8888047.1"/>
    <property type="molecule type" value="Genomic_DNA"/>
</dbReference>
<protein>
    <submittedName>
        <fullName evidence="4">Phosphate transport system substrate-binding protein</fullName>
    </submittedName>
</protein>
<name>A0A839EU65_9GAMM</name>
<dbReference type="Proteomes" id="UP000550401">
    <property type="component" value="Unassembled WGS sequence"/>
</dbReference>
<sequence>MKLLRFALLVALVACTSPARALEGIAGTLTSVGSDTASVLITRWAAAFQADHPGARIQAQASGSASAPIALIEGAADLGPMSRPMNASEEAAFRARYGYAPTRVVVAHDAIAVFVHPDNPLATATLADLDAIYSSTRACGATAPIRGWNDLRAGSGAPQPLLAIGRDSGSGTHELFRELALCGGRYRAEVVAWPGNGAVVATVAGNREAIGYAGFGFVNGLVRPLAIARSPSDPAIAPDERSIASGRYPLSRAIYVYLNRRPQQALADLPRAFLEYILSDDAQQLVRHEGFIPLDVDEAREQRALIR</sequence>
<dbReference type="Pfam" id="PF12849">
    <property type="entry name" value="PBP_like_2"/>
    <property type="match status" value="1"/>
</dbReference>
<comment type="caution">
    <text evidence="4">The sequence shown here is derived from an EMBL/GenBank/DDBJ whole genome shotgun (WGS) entry which is preliminary data.</text>
</comment>
<dbReference type="SUPFAM" id="SSF53850">
    <property type="entry name" value="Periplasmic binding protein-like II"/>
    <property type="match status" value="1"/>
</dbReference>
<dbReference type="InterPro" id="IPR024370">
    <property type="entry name" value="PBP_domain"/>
</dbReference>
<evidence type="ECO:0000256" key="1">
    <source>
        <dbReference type="ARBA" id="ARBA00022729"/>
    </source>
</evidence>
<keyword evidence="5" id="KW-1185">Reference proteome</keyword>
<proteinExistence type="predicted"/>
<accession>A0A839EU65</accession>
<organism evidence="4 5">
    <name type="scientific">Dokdonella fugitiva</name>
    <dbReference type="NCBI Taxonomy" id="328517"/>
    <lineage>
        <taxon>Bacteria</taxon>
        <taxon>Pseudomonadati</taxon>
        <taxon>Pseudomonadota</taxon>
        <taxon>Gammaproteobacteria</taxon>
        <taxon>Lysobacterales</taxon>
        <taxon>Rhodanobacteraceae</taxon>
        <taxon>Dokdonella</taxon>
    </lineage>
</organism>
<dbReference type="RefSeq" id="WP_182531119.1">
    <property type="nucleotide sequence ID" value="NZ_JACGXL010000003.1"/>
</dbReference>
<feature type="domain" description="PBP" evidence="3">
    <location>
        <begin position="24"/>
        <end position="281"/>
    </location>
</feature>
<dbReference type="PANTHER" id="PTHR30570">
    <property type="entry name" value="PERIPLASMIC PHOSPHATE BINDING COMPONENT OF PHOSPHATE ABC TRANSPORTER"/>
    <property type="match status" value="1"/>
</dbReference>
<dbReference type="AlphaFoldDB" id="A0A839EU65"/>
<reference evidence="4 5" key="1">
    <citation type="submission" date="2020-07" db="EMBL/GenBank/DDBJ databases">
        <title>Genomic Encyclopedia of Type Strains, Phase IV (KMG-V): Genome sequencing to study the core and pangenomes of soil and plant-associated prokaryotes.</title>
        <authorList>
            <person name="Whitman W."/>
        </authorList>
    </citation>
    <scope>NUCLEOTIDE SEQUENCE [LARGE SCALE GENOMIC DNA]</scope>
    <source>
        <strain evidence="4 5">RH2WT43</strain>
    </source>
</reference>